<protein>
    <recommendedName>
        <fullName evidence="2">YdbS-like PH domain-containing protein</fullName>
    </recommendedName>
</protein>
<keyword evidence="1" id="KW-0812">Transmembrane</keyword>
<proteinExistence type="predicted"/>
<feature type="transmembrane region" description="Helical" evidence="1">
    <location>
        <begin position="29"/>
        <end position="56"/>
    </location>
</feature>
<feature type="domain" description="YdbS-like PH" evidence="2">
    <location>
        <begin position="65"/>
        <end position="135"/>
    </location>
</feature>
<evidence type="ECO:0000313" key="4">
    <source>
        <dbReference type="Proteomes" id="UP001283212"/>
    </source>
</evidence>
<reference evidence="3 4" key="1">
    <citation type="submission" date="2023-06" db="EMBL/GenBank/DDBJ databases">
        <title>Genome sequence of Methancorpusculaceae sp. Cs1.</title>
        <authorList>
            <person name="Protasov E."/>
            <person name="Platt K."/>
            <person name="Poehlein A."/>
            <person name="Daniel R."/>
            <person name="Brune A."/>
        </authorList>
    </citation>
    <scope>NUCLEOTIDE SEQUENCE [LARGE SCALE GENOMIC DNA]</scope>
    <source>
        <strain evidence="3 4">Cs1</strain>
    </source>
</reference>
<evidence type="ECO:0000313" key="3">
    <source>
        <dbReference type="EMBL" id="MDV0444083.1"/>
    </source>
</evidence>
<sequence length="145" mass="16761">MENETTYYVNPEKKEETFELSQKFVLRPVIYLIIGFFALFIIIGILIIPVAMFMLISRTWRYIYTKITISPSVVAITEGYSPRTQEIMIDKIEKVEVNQGIMDKMMNTGTVIISAAGHNITMRKMDDPFVIKDKIVRHIEAGKEH</sequence>
<name>A0AAE4MHT1_9EURY</name>
<keyword evidence="4" id="KW-1185">Reference proteome</keyword>
<comment type="caution">
    <text evidence="3">The sequence shown here is derived from an EMBL/GenBank/DDBJ whole genome shotgun (WGS) entry which is preliminary data.</text>
</comment>
<keyword evidence="1" id="KW-0472">Membrane</keyword>
<dbReference type="Proteomes" id="UP001283212">
    <property type="component" value="Unassembled WGS sequence"/>
</dbReference>
<evidence type="ECO:0000259" key="2">
    <source>
        <dbReference type="Pfam" id="PF03703"/>
    </source>
</evidence>
<dbReference type="AlphaFoldDB" id="A0AAE4MHT1"/>
<gene>
    <name evidence="3" type="ORF">McpCs1_14790</name>
</gene>
<organism evidence="3 4">
    <name type="scientific">Methanorbis rubei</name>
    <dbReference type="NCBI Taxonomy" id="3028300"/>
    <lineage>
        <taxon>Archaea</taxon>
        <taxon>Methanobacteriati</taxon>
        <taxon>Methanobacteriota</taxon>
        <taxon>Stenosarchaea group</taxon>
        <taxon>Methanomicrobia</taxon>
        <taxon>Methanomicrobiales</taxon>
        <taxon>Methanocorpusculaceae</taxon>
        <taxon>Methanorbis</taxon>
    </lineage>
</organism>
<dbReference type="Pfam" id="PF03703">
    <property type="entry name" value="bPH_2"/>
    <property type="match status" value="1"/>
</dbReference>
<evidence type="ECO:0000256" key="1">
    <source>
        <dbReference type="SAM" id="Phobius"/>
    </source>
</evidence>
<accession>A0AAE4MHT1</accession>
<dbReference type="RefSeq" id="WP_338096589.1">
    <property type="nucleotide sequence ID" value="NZ_JAWDKB010000006.1"/>
</dbReference>
<dbReference type="InterPro" id="IPR005182">
    <property type="entry name" value="YdbS-like_PH"/>
</dbReference>
<dbReference type="EMBL" id="JAWDKB010000006">
    <property type="protein sequence ID" value="MDV0444083.1"/>
    <property type="molecule type" value="Genomic_DNA"/>
</dbReference>
<keyword evidence="1" id="KW-1133">Transmembrane helix</keyword>